<feature type="compositionally biased region" description="Basic residues" evidence="1">
    <location>
        <begin position="24"/>
        <end position="38"/>
    </location>
</feature>
<evidence type="ECO:0000313" key="2">
    <source>
        <dbReference type="EMBL" id="KAG2632101.1"/>
    </source>
</evidence>
<protein>
    <submittedName>
        <fullName evidence="2">Uncharacterized protein</fullName>
    </submittedName>
</protein>
<proteinExistence type="predicted"/>
<dbReference type="Proteomes" id="UP000823388">
    <property type="component" value="Chromosome 2N"/>
</dbReference>
<organism evidence="2 3">
    <name type="scientific">Panicum virgatum</name>
    <name type="common">Blackwell switchgrass</name>
    <dbReference type="NCBI Taxonomy" id="38727"/>
    <lineage>
        <taxon>Eukaryota</taxon>
        <taxon>Viridiplantae</taxon>
        <taxon>Streptophyta</taxon>
        <taxon>Embryophyta</taxon>
        <taxon>Tracheophyta</taxon>
        <taxon>Spermatophyta</taxon>
        <taxon>Magnoliopsida</taxon>
        <taxon>Liliopsida</taxon>
        <taxon>Poales</taxon>
        <taxon>Poaceae</taxon>
        <taxon>PACMAD clade</taxon>
        <taxon>Panicoideae</taxon>
        <taxon>Panicodae</taxon>
        <taxon>Paniceae</taxon>
        <taxon>Panicinae</taxon>
        <taxon>Panicum</taxon>
        <taxon>Panicum sect. Hiantes</taxon>
    </lineage>
</organism>
<feature type="region of interest" description="Disordered" evidence="1">
    <location>
        <begin position="1"/>
        <end position="67"/>
    </location>
</feature>
<gene>
    <name evidence="2" type="ORF">PVAP13_2NG063500</name>
</gene>
<name>A0A8T0V5Y0_PANVG</name>
<comment type="caution">
    <text evidence="2">The sequence shown here is derived from an EMBL/GenBank/DDBJ whole genome shotgun (WGS) entry which is preliminary data.</text>
</comment>
<evidence type="ECO:0000256" key="1">
    <source>
        <dbReference type="SAM" id="MobiDB-lite"/>
    </source>
</evidence>
<sequence>MGVAAGLQRSSRAEHGARETAKNLHSRVRFRSRRRRRLLTPGPARERNPPASPEGCGPAPLPPPPGMVWHRAASPIPSRSLARRRWPLLALLGFALEWRLCSTPLRVVEVEVTNLPSNVRSVGDNTTRKD</sequence>
<accession>A0A8T0V5Y0</accession>
<evidence type="ECO:0000313" key="3">
    <source>
        <dbReference type="Proteomes" id="UP000823388"/>
    </source>
</evidence>
<feature type="compositionally biased region" description="Basic and acidic residues" evidence="1">
    <location>
        <begin position="11"/>
        <end position="22"/>
    </location>
</feature>
<reference evidence="2" key="1">
    <citation type="submission" date="2020-05" db="EMBL/GenBank/DDBJ databases">
        <title>WGS assembly of Panicum virgatum.</title>
        <authorList>
            <person name="Lovell J.T."/>
            <person name="Jenkins J."/>
            <person name="Shu S."/>
            <person name="Juenger T.E."/>
            <person name="Schmutz J."/>
        </authorList>
    </citation>
    <scope>NUCLEOTIDE SEQUENCE</scope>
    <source>
        <strain evidence="2">AP13</strain>
    </source>
</reference>
<dbReference type="AlphaFoldDB" id="A0A8T0V5Y0"/>
<keyword evidence="3" id="KW-1185">Reference proteome</keyword>
<dbReference type="EMBL" id="CM029040">
    <property type="protein sequence ID" value="KAG2632101.1"/>
    <property type="molecule type" value="Genomic_DNA"/>
</dbReference>